<dbReference type="EMBL" id="LZSF01000121">
    <property type="protein sequence ID" value="OBA87693.1"/>
    <property type="molecule type" value="Genomic_DNA"/>
</dbReference>
<dbReference type="InterPro" id="IPR011009">
    <property type="entry name" value="Kinase-like_dom_sf"/>
</dbReference>
<dbReference type="PROSITE" id="PS50011">
    <property type="entry name" value="PROTEIN_KINASE_DOM"/>
    <property type="match status" value="1"/>
</dbReference>
<evidence type="ECO:0000259" key="9">
    <source>
        <dbReference type="PROSITE" id="PS50011"/>
    </source>
</evidence>
<evidence type="ECO:0000256" key="8">
    <source>
        <dbReference type="SAM" id="Phobius"/>
    </source>
</evidence>
<gene>
    <name evidence="10" type="ORF">A5642_19245</name>
</gene>
<comment type="caution">
    <text evidence="10">The sequence shown here is derived from an EMBL/GenBank/DDBJ whole genome shotgun (WGS) entry which is preliminary data.</text>
</comment>
<keyword evidence="8" id="KW-0472">Membrane</keyword>
<dbReference type="GO" id="GO:0004674">
    <property type="term" value="F:protein serine/threonine kinase activity"/>
    <property type="evidence" value="ECO:0007669"/>
    <property type="project" value="UniProtKB-KW"/>
</dbReference>
<keyword evidence="5" id="KW-0418">Kinase</keyword>
<keyword evidence="3" id="KW-0808">Transferase</keyword>
<feature type="transmembrane region" description="Helical" evidence="8">
    <location>
        <begin position="329"/>
        <end position="353"/>
    </location>
</feature>
<feature type="compositionally biased region" description="Pro residues" evidence="7">
    <location>
        <begin position="297"/>
        <end position="315"/>
    </location>
</feature>
<accession>A0A1A0MSD4</accession>
<protein>
    <recommendedName>
        <fullName evidence="1">non-specific serine/threonine protein kinase</fullName>
        <ecNumber evidence="1">2.7.11.1</ecNumber>
    </recommendedName>
</protein>
<dbReference type="Proteomes" id="UP000093962">
    <property type="component" value="Unassembled WGS sequence"/>
</dbReference>
<feature type="domain" description="Protein kinase" evidence="9">
    <location>
        <begin position="14"/>
        <end position="274"/>
    </location>
</feature>
<evidence type="ECO:0000256" key="7">
    <source>
        <dbReference type="SAM" id="MobiDB-lite"/>
    </source>
</evidence>
<evidence type="ECO:0000256" key="6">
    <source>
        <dbReference type="ARBA" id="ARBA00022840"/>
    </source>
</evidence>
<dbReference type="AlphaFoldDB" id="A0A1A0MSD4"/>
<dbReference type="EC" id="2.7.11.1" evidence="1"/>
<evidence type="ECO:0000256" key="5">
    <source>
        <dbReference type="ARBA" id="ARBA00022777"/>
    </source>
</evidence>
<keyword evidence="8" id="KW-0812">Transmembrane</keyword>
<keyword evidence="6" id="KW-0067">ATP-binding</keyword>
<reference evidence="10 11" key="1">
    <citation type="submission" date="2016-06" db="EMBL/GenBank/DDBJ databases">
        <authorList>
            <person name="Kjaerup R.B."/>
            <person name="Dalgaard T.S."/>
            <person name="Juul-Madsen H.R."/>
        </authorList>
    </citation>
    <scope>NUCLEOTIDE SEQUENCE [LARGE SCALE GENOMIC DNA]</scope>
    <source>
        <strain evidence="10 11">1199456.5</strain>
    </source>
</reference>
<dbReference type="GO" id="GO:0080090">
    <property type="term" value="P:regulation of primary metabolic process"/>
    <property type="evidence" value="ECO:0007669"/>
    <property type="project" value="UniProtKB-ARBA"/>
</dbReference>
<sequence length="647" mass="67748">MPVLLTEGQVFAGYTIRRKLGAGGMGSVYLASHPRLPRLDAVKVLSAELTSDPEYGPRFLREADLVSTLSHPNILGVHDRGECDGQLWISMDYVAGTDAAQLLREHYPAGMPPEVALPIIHAVASALDHAHRRGLLHRDVKPANILLDAETSRIYLADFGIARPMNDSAGLTATNMAVGTVAYAAPEQLRGEGMDGRTDQYALACTAFQLLTGNPPYADSNPAVVITKHVTAPAPSLGEHRPELRGLDPVLARAMSKTPAARFASCGEFAQALQQQSRQPMPMATNDFRNQQTIAAPVPPPPTRHALPPLSPPPQQFASSPPRSSRSGALIAVLAVVAVLIVAGGVFAGVQLFGGDDHPSGTPPTHTMSPTAAGTGFSGRYRAEYGPATDLQGTVIPGGPAITGQWDVRSSCGANGCIANASYTGKSAVPVVSNMTFDQISGDWVAVGTGAVKCTDALNEAPTEVWVVFTLTPKPDGTLAGETTRSAVNGCSSVKRTVTFTRTGDGELSSVSDPAGLPPRTTSPASTLHGRYHENIVYAVGGFGPGAADLQVRTQCLRTGDRCISAFHAVDGVVTLIFAGGKWTRTEEGTVPCALGGTTHVKITAEYPLPTDLQDPIPTLEGRGTNTSAGGECKGGDFTDKFIRTGD</sequence>
<feature type="region of interest" description="Disordered" evidence="7">
    <location>
        <begin position="358"/>
        <end position="379"/>
    </location>
</feature>
<evidence type="ECO:0000256" key="3">
    <source>
        <dbReference type="ARBA" id="ARBA00022679"/>
    </source>
</evidence>
<dbReference type="CDD" id="cd14014">
    <property type="entry name" value="STKc_PknB_like"/>
    <property type="match status" value="1"/>
</dbReference>
<dbReference type="InterPro" id="IPR000719">
    <property type="entry name" value="Prot_kinase_dom"/>
</dbReference>
<evidence type="ECO:0000256" key="1">
    <source>
        <dbReference type="ARBA" id="ARBA00012513"/>
    </source>
</evidence>
<organism evidence="10 11">
    <name type="scientific">Mycolicibacterium mucogenicum</name>
    <name type="common">Mycobacterium mucogenicum</name>
    <dbReference type="NCBI Taxonomy" id="56689"/>
    <lineage>
        <taxon>Bacteria</taxon>
        <taxon>Bacillati</taxon>
        <taxon>Actinomycetota</taxon>
        <taxon>Actinomycetes</taxon>
        <taxon>Mycobacteriales</taxon>
        <taxon>Mycobacteriaceae</taxon>
        <taxon>Mycolicibacterium</taxon>
    </lineage>
</organism>
<keyword evidence="2" id="KW-0723">Serine/threonine-protein kinase</keyword>
<dbReference type="PANTHER" id="PTHR43289">
    <property type="entry name" value="MITOGEN-ACTIVATED PROTEIN KINASE KINASE KINASE 20-RELATED"/>
    <property type="match status" value="1"/>
</dbReference>
<evidence type="ECO:0000256" key="4">
    <source>
        <dbReference type="ARBA" id="ARBA00022741"/>
    </source>
</evidence>
<feature type="region of interest" description="Disordered" evidence="7">
    <location>
        <begin position="505"/>
        <end position="526"/>
    </location>
</feature>
<dbReference type="Pfam" id="PF00069">
    <property type="entry name" value="Pkinase"/>
    <property type="match status" value="1"/>
</dbReference>
<dbReference type="PANTHER" id="PTHR43289:SF6">
    <property type="entry name" value="SERINE_THREONINE-PROTEIN KINASE NEKL-3"/>
    <property type="match status" value="1"/>
</dbReference>
<dbReference type="Gene3D" id="3.30.200.20">
    <property type="entry name" value="Phosphorylase Kinase, domain 1"/>
    <property type="match status" value="1"/>
</dbReference>
<evidence type="ECO:0000313" key="10">
    <source>
        <dbReference type="EMBL" id="OBA87693.1"/>
    </source>
</evidence>
<evidence type="ECO:0000256" key="2">
    <source>
        <dbReference type="ARBA" id="ARBA00022527"/>
    </source>
</evidence>
<keyword evidence="4" id="KW-0547">Nucleotide-binding</keyword>
<name>A0A1A0MSD4_MYCMU</name>
<dbReference type="SMART" id="SM00220">
    <property type="entry name" value="S_TKc"/>
    <property type="match status" value="1"/>
</dbReference>
<evidence type="ECO:0000313" key="11">
    <source>
        <dbReference type="Proteomes" id="UP000093962"/>
    </source>
</evidence>
<proteinExistence type="predicted"/>
<dbReference type="GO" id="GO:0005524">
    <property type="term" value="F:ATP binding"/>
    <property type="evidence" value="ECO:0007669"/>
    <property type="project" value="UniProtKB-KW"/>
</dbReference>
<dbReference type="SUPFAM" id="SSF56112">
    <property type="entry name" value="Protein kinase-like (PK-like)"/>
    <property type="match status" value="1"/>
</dbReference>
<keyword evidence="8" id="KW-1133">Transmembrane helix</keyword>
<feature type="region of interest" description="Disordered" evidence="7">
    <location>
        <begin position="296"/>
        <end position="324"/>
    </location>
</feature>
<dbReference type="Gene3D" id="1.10.510.10">
    <property type="entry name" value="Transferase(Phosphotransferase) domain 1"/>
    <property type="match status" value="1"/>
</dbReference>
<feature type="compositionally biased region" description="Polar residues" evidence="7">
    <location>
        <begin position="363"/>
        <end position="372"/>
    </location>
</feature>
<dbReference type="InterPro" id="IPR008271">
    <property type="entry name" value="Ser/Thr_kinase_AS"/>
</dbReference>
<dbReference type="PROSITE" id="PS00108">
    <property type="entry name" value="PROTEIN_KINASE_ST"/>
    <property type="match status" value="1"/>
</dbReference>